<dbReference type="Proteomes" id="UP000237073">
    <property type="component" value="Unassembled WGS sequence"/>
</dbReference>
<sequence length="305" mass="34099">MLDQETLRTFIGVAETGSFSKAAERLCKTTATISYRIKLLEEDMGAALFTRTTRSVTLTPAGMHLLTQAREWLAWLESVPGELQQVNDGVERQVNIVVNNLLYDASAIAQLLAWLTQRYRFTQFHFSRQIYMGVWDTLLHDGFSLAIGVTGTEPLSETIALEPLGDVEWLFVMAPDHPLHQPGAILTEAQLRRYPAVNVEDTARTLTKRVAWRLPGQKEIIVPDIETKIAAHIAGVGIGFLPRSLCQPLIDRRALVSLTIPSMRPPSPLSLAWHKHHSGKAVTDIVRLFQQRQPEISGFLTTLDC</sequence>
<evidence type="ECO:0000256" key="2">
    <source>
        <dbReference type="ARBA" id="ARBA00023015"/>
    </source>
</evidence>
<reference evidence="8 9" key="1">
    <citation type="submission" date="2018-01" db="EMBL/GenBank/DDBJ databases">
        <title>Superficieibacter electus gen. nov., sp. nov., an extended-spectrum beta-lactamase possessing member of the Enterobacteriaceae family, isolated from intensive care unit surfaces.</title>
        <authorList>
            <person name="Potter R.F."/>
            <person name="D'Souza A.W."/>
        </authorList>
    </citation>
    <scope>NUCLEOTIDE SEQUENCE [LARGE SCALE GENOMIC DNA]</scope>
    <source>
        <strain evidence="7 9">BP-1</strain>
        <strain evidence="6 8">BP-2</strain>
    </source>
</reference>
<protein>
    <submittedName>
        <fullName evidence="7">HTH-type transcriptional activator AllS</fullName>
    </submittedName>
</protein>
<proteinExistence type="inferred from homology"/>
<gene>
    <name evidence="7" type="ORF">CHU32_08035</name>
    <name evidence="6" type="ORF">CHU33_05085</name>
</gene>
<dbReference type="Gene3D" id="1.10.10.10">
    <property type="entry name" value="Winged helix-like DNA-binding domain superfamily/Winged helix DNA-binding domain"/>
    <property type="match status" value="1"/>
</dbReference>
<dbReference type="InterPro" id="IPR036388">
    <property type="entry name" value="WH-like_DNA-bd_sf"/>
</dbReference>
<keyword evidence="8" id="KW-1185">Reference proteome</keyword>
<dbReference type="PANTHER" id="PTHR30579">
    <property type="entry name" value="TRANSCRIPTIONAL REGULATOR"/>
    <property type="match status" value="1"/>
</dbReference>
<dbReference type="Gene3D" id="3.40.190.10">
    <property type="entry name" value="Periplasmic binding protein-like II"/>
    <property type="match status" value="2"/>
</dbReference>
<dbReference type="GO" id="GO:0003700">
    <property type="term" value="F:DNA-binding transcription factor activity"/>
    <property type="evidence" value="ECO:0007669"/>
    <property type="project" value="InterPro"/>
</dbReference>
<evidence type="ECO:0000313" key="6">
    <source>
        <dbReference type="EMBL" id="POP46852.1"/>
    </source>
</evidence>
<dbReference type="PROSITE" id="PS50931">
    <property type="entry name" value="HTH_LYSR"/>
    <property type="match status" value="1"/>
</dbReference>
<dbReference type="Pfam" id="PF00126">
    <property type="entry name" value="HTH_1"/>
    <property type="match status" value="1"/>
</dbReference>
<dbReference type="EMBL" id="PQGE01000003">
    <property type="protein sequence ID" value="POP46852.1"/>
    <property type="molecule type" value="Genomic_DNA"/>
</dbReference>
<dbReference type="InterPro" id="IPR000847">
    <property type="entry name" value="LysR_HTH_N"/>
</dbReference>
<evidence type="ECO:0000256" key="3">
    <source>
        <dbReference type="ARBA" id="ARBA00023125"/>
    </source>
</evidence>
<dbReference type="Proteomes" id="UP000247005">
    <property type="component" value="Unassembled WGS sequence"/>
</dbReference>
<comment type="similarity">
    <text evidence="1">Belongs to the LysR transcriptional regulatory family.</text>
</comment>
<evidence type="ECO:0000259" key="5">
    <source>
        <dbReference type="PROSITE" id="PS50931"/>
    </source>
</evidence>
<keyword evidence="3" id="KW-0238">DNA-binding</keyword>
<evidence type="ECO:0000313" key="8">
    <source>
        <dbReference type="Proteomes" id="UP000237073"/>
    </source>
</evidence>
<dbReference type="RefSeq" id="WP_103674989.1">
    <property type="nucleotide sequence ID" value="NZ_PQGD01000005.1"/>
</dbReference>
<dbReference type="InterPro" id="IPR036390">
    <property type="entry name" value="WH_DNA-bd_sf"/>
</dbReference>
<dbReference type="NCBIfam" id="NF007501">
    <property type="entry name" value="PRK10094.1"/>
    <property type="match status" value="1"/>
</dbReference>
<keyword evidence="4" id="KW-0804">Transcription</keyword>
<dbReference type="SUPFAM" id="SSF53850">
    <property type="entry name" value="Periplasmic binding protein-like II"/>
    <property type="match status" value="1"/>
</dbReference>
<dbReference type="SUPFAM" id="SSF46785">
    <property type="entry name" value="Winged helix' DNA-binding domain"/>
    <property type="match status" value="1"/>
</dbReference>
<evidence type="ECO:0000256" key="4">
    <source>
        <dbReference type="ARBA" id="ARBA00023163"/>
    </source>
</evidence>
<organism evidence="7 9">
    <name type="scientific">Superficieibacter electus</name>
    <dbReference type="NCBI Taxonomy" id="2022662"/>
    <lineage>
        <taxon>Bacteria</taxon>
        <taxon>Pseudomonadati</taxon>
        <taxon>Pseudomonadota</taxon>
        <taxon>Gammaproteobacteria</taxon>
        <taxon>Enterobacterales</taxon>
        <taxon>Enterobacteriaceae</taxon>
        <taxon>Superficieibacter</taxon>
    </lineage>
</organism>
<dbReference type="GO" id="GO:0003677">
    <property type="term" value="F:DNA binding"/>
    <property type="evidence" value="ECO:0007669"/>
    <property type="project" value="UniProtKB-KW"/>
</dbReference>
<dbReference type="EMBL" id="PQGD01000005">
    <property type="protein sequence ID" value="POP49589.1"/>
    <property type="molecule type" value="Genomic_DNA"/>
</dbReference>
<dbReference type="FunFam" id="1.10.10.10:FF:000001">
    <property type="entry name" value="LysR family transcriptional regulator"/>
    <property type="match status" value="1"/>
</dbReference>
<accession>A0A2P5GSR9</accession>
<dbReference type="InterPro" id="IPR005119">
    <property type="entry name" value="LysR_subst-bd"/>
</dbReference>
<keyword evidence="2" id="KW-0805">Transcription regulation</keyword>
<name>A0A2P5GSR9_9ENTR</name>
<comment type="caution">
    <text evidence="7">The sequence shown here is derived from an EMBL/GenBank/DDBJ whole genome shotgun (WGS) entry which is preliminary data.</text>
</comment>
<dbReference type="OrthoDB" id="196624at2"/>
<dbReference type="PANTHER" id="PTHR30579:SF0">
    <property type="entry name" value="HTH-TYPE TRANSCRIPTIONAL ACTIVATOR ALLS"/>
    <property type="match status" value="1"/>
</dbReference>
<dbReference type="AlphaFoldDB" id="A0A2P5GSR9"/>
<dbReference type="Pfam" id="PF03466">
    <property type="entry name" value="LysR_substrate"/>
    <property type="match status" value="1"/>
</dbReference>
<feature type="domain" description="HTH lysR-type" evidence="5">
    <location>
        <begin position="2"/>
        <end position="59"/>
    </location>
</feature>
<evidence type="ECO:0000313" key="9">
    <source>
        <dbReference type="Proteomes" id="UP000247005"/>
    </source>
</evidence>
<evidence type="ECO:0000256" key="1">
    <source>
        <dbReference type="ARBA" id="ARBA00009437"/>
    </source>
</evidence>
<evidence type="ECO:0000313" key="7">
    <source>
        <dbReference type="EMBL" id="POP49589.1"/>
    </source>
</evidence>
<dbReference type="InterPro" id="IPR050176">
    <property type="entry name" value="LTTR"/>
</dbReference>